<comment type="caution">
    <text evidence="1">The sequence shown here is derived from an EMBL/GenBank/DDBJ whole genome shotgun (WGS) entry which is preliminary data.</text>
</comment>
<name>A0A2V0R9J1_9ZZZZ</name>
<sequence>MSSLIVLCKAAFLKRLANAVLKNTFEPQLSVSLLTKRLTIACSNPAISVSCALVEGSSPLKGADSAWITARGLRLRAANAYPICNASSTALYPRSADYGQPGPDTSGQGQIIAGSLGLVDSTQVARPLGATATVMLPPFPFAYVFAFSTNPPRMRTPAFGLTVLTDSALADPAGSSISLVLESVALASDGTVTPVIAPEPPLAALLDVTPCMPSHDITLRSGRRRTDTPGPDPGYVISPLAQVYRLNEVVNHVSGFAQSGLYDVPSTMTPTQIWSSTTPPADGWAGLNMLKLAYSVVGVLASGFDPSFPGLVIILGPQTLPLTSALLSRLGFENLATICLDVGLVHTCIHGFNPGGAVLGTDAIPTANVPDAATEFLNLPSDVNDYSAITYDGTSPPIEVGGIPSTSPLLRDSSGNFVSAIVNPGDPYWINFGFPIMNVMPAGSSVAYFLANTKEF</sequence>
<dbReference type="AlphaFoldDB" id="A0A2V0R9J1"/>
<accession>A0A2V0R9J1</accession>
<organism evidence="1">
    <name type="scientific">viral metagenome</name>
    <dbReference type="NCBI Taxonomy" id="1070528"/>
    <lineage>
        <taxon>unclassified sequences</taxon>
        <taxon>metagenomes</taxon>
        <taxon>organismal metagenomes</taxon>
    </lineage>
</organism>
<dbReference type="EMBL" id="BDQA01000275">
    <property type="protein sequence ID" value="GBH21724.1"/>
    <property type="molecule type" value="Genomic_RNA"/>
</dbReference>
<reference evidence="1" key="1">
    <citation type="submission" date="2017-04" db="EMBL/GenBank/DDBJ databases">
        <title>Unveiling RNA virosphere associated with marine microorganisms.</title>
        <authorList>
            <person name="Urayama S."/>
            <person name="Takaki Y."/>
            <person name="Nishi S."/>
            <person name="Yoshida Y."/>
            <person name="Deguchi S."/>
            <person name="Takai K."/>
            <person name="Nunoura T."/>
        </authorList>
    </citation>
    <scope>NUCLEOTIDE SEQUENCE</scope>
</reference>
<proteinExistence type="predicted"/>
<evidence type="ECO:0000313" key="1">
    <source>
        <dbReference type="EMBL" id="GBH21724.1"/>
    </source>
</evidence>
<protein>
    <submittedName>
        <fullName evidence="1">Uncharacterized protein</fullName>
    </submittedName>
</protein>